<evidence type="ECO:0000313" key="1">
    <source>
        <dbReference type="EMBL" id="CSC60137.1"/>
    </source>
</evidence>
<proteinExistence type="predicted"/>
<dbReference type="EMBL" id="CWQJ01000023">
    <property type="protein sequence ID" value="CSC60137.1"/>
    <property type="molecule type" value="Genomic_DNA"/>
</dbReference>
<protein>
    <submittedName>
        <fullName evidence="1">Uncharacterized protein</fullName>
    </submittedName>
</protein>
<reference evidence="1 2" key="1">
    <citation type="submission" date="2015-07" db="EMBL/GenBank/DDBJ databases">
        <authorList>
            <consortium name="Pathogen Informatics"/>
        </authorList>
    </citation>
    <scope>NUCLEOTIDE SEQUENCE [LARGE SCALE GENOMIC DNA]</scope>
    <source>
        <strain evidence="1 2">A325</strain>
    </source>
</reference>
<accession>A0A655Z3Z9</accession>
<dbReference type="RefSeq" id="WP_053033551.1">
    <property type="nucleotide sequence ID" value="NZ_CP046749.1"/>
</dbReference>
<sequence length="250" mass="28275">MIDFLYVSTLKGCLDELQYGCSDLNKMDIKKITNVSKSIDAKELKFLLNRKKKAFDDSPGIVTNKLFPQLPLPKDVIGTLVKIQNDGYLIYPMDGSTPKIPEGQVDFIISADEPLRVLCFEKNTVYERKELRDRAIGAINYGHSSLAFKEDGVSIATNPKLSMERRKSLSTEPVLLAGTIFFPDHDNPVVGGGEMLYWTNDSGHFKPTLKEVFNNRIGFVKDILPMEKFTPFDSSEKENSRIVKKRLFTI</sequence>
<organism evidence="1 2">
    <name type="scientific">Vibrio cholerae</name>
    <dbReference type="NCBI Taxonomy" id="666"/>
    <lineage>
        <taxon>Bacteria</taxon>
        <taxon>Pseudomonadati</taxon>
        <taxon>Pseudomonadota</taxon>
        <taxon>Gammaproteobacteria</taxon>
        <taxon>Vibrionales</taxon>
        <taxon>Vibrionaceae</taxon>
        <taxon>Vibrio</taxon>
    </lineage>
</organism>
<dbReference type="AlphaFoldDB" id="A0A655Z3Z9"/>
<name>A0A655Z3Z9_VIBCL</name>
<dbReference type="Proteomes" id="UP000046067">
    <property type="component" value="Unassembled WGS sequence"/>
</dbReference>
<evidence type="ECO:0000313" key="2">
    <source>
        <dbReference type="Proteomes" id="UP000046067"/>
    </source>
</evidence>
<gene>
    <name evidence="1" type="ORF">ERS013201_03036</name>
</gene>